<comment type="caution">
    <text evidence="3">The sequence shown here is derived from an EMBL/GenBank/DDBJ whole genome shotgun (WGS) entry which is preliminary data.</text>
</comment>
<dbReference type="PANTHER" id="PTHR45947">
    <property type="entry name" value="SULFOQUINOVOSYL TRANSFERASE SQD2"/>
    <property type="match status" value="1"/>
</dbReference>
<dbReference type="InterPro" id="IPR050194">
    <property type="entry name" value="Glycosyltransferase_grp1"/>
</dbReference>
<dbReference type="Proteomes" id="UP000177169">
    <property type="component" value="Unassembled WGS sequence"/>
</dbReference>
<sequence length="393" mass="44260">MTPPRVLMLGWELPPYNSGGLGEACFGLAKALSRKGVRITFVLPKKLNLKVDFMDLVFADVDEITKLYPVYTTGYSWRKFVSFDSLPPDFVHGALKFAEKVEKLAEKYHSDIVHAHDWMTYPAGIAAKEVLSKPLVAHVHSTEFDRTGGHYPNQTVYRIEREGLEKADAVLPVGGFMKQVLIDKYHVEPSKIRVVYNGIDEPEKSELAPALSAFKDLGYKIVLYLGRITLQKGPEYFVRAAKKVLQYNPKVIFVVTGSGDMQDFMLYEAANLGIINKFIFTGFLRGDERDRVYQSADIYVMPSVSEPFGITALEAISNHTPVLVSKQSGVSEILQHALKADFWDIDEMANKILAVLSYNALSSDLRHESSKEIRNFSWARSADTVLDVYRHLI</sequence>
<accession>A0A1F7Z2N1</accession>
<dbReference type="EMBL" id="MGGR01000013">
    <property type="protein sequence ID" value="OGM33781.1"/>
    <property type="molecule type" value="Genomic_DNA"/>
</dbReference>
<proteinExistence type="predicted"/>
<evidence type="ECO:0008006" key="5">
    <source>
        <dbReference type="Google" id="ProtNLM"/>
    </source>
</evidence>
<evidence type="ECO:0000259" key="1">
    <source>
        <dbReference type="Pfam" id="PF00534"/>
    </source>
</evidence>
<dbReference type="InterPro" id="IPR001296">
    <property type="entry name" value="Glyco_trans_1"/>
</dbReference>
<evidence type="ECO:0000259" key="2">
    <source>
        <dbReference type="Pfam" id="PF13439"/>
    </source>
</evidence>
<dbReference type="Gene3D" id="3.40.50.2000">
    <property type="entry name" value="Glycogen Phosphorylase B"/>
    <property type="match status" value="2"/>
</dbReference>
<protein>
    <recommendedName>
        <fullName evidence="5">4-alpha-glucanotransferase</fullName>
    </recommendedName>
</protein>
<feature type="domain" description="Glycosyl transferase family 1" evidence="1">
    <location>
        <begin position="215"/>
        <end position="366"/>
    </location>
</feature>
<dbReference type="GO" id="GO:0016757">
    <property type="term" value="F:glycosyltransferase activity"/>
    <property type="evidence" value="ECO:0007669"/>
    <property type="project" value="InterPro"/>
</dbReference>
<dbReference type="SUPFAM" id="SSF53756">
    <property type="entry name" value="UDP-Glycosyltransferase/glycogen phosphorylase"/>
    <property type="match status" value="1"/>
</dbReference>
<dbReference type="Pfam" id="PF13439">
    <property type="entry name" value="Glyco_transf_4"/>
    <property type="match status" value="1"/>
</dbReference>
<evidence type="ECO:0000313" key="4">
    <source>
        <dbReference type="Proteomes" id="UP000177169"/>
    </source>
</evidence>
<dbReference type="PANTHER" id="PTHR45947:SF3">
    <property type="entry name" value="SULFOQUINOVOSYL TRANSFERASE SQD2"/>
    <property type="match status" value="1"/>
</dbReference>
<dbReference type="Pfam" id="PF00534">
    <property type="entry name" value="Glycos_transf_1"/>
    <property type="match status" value="1"/>
</dbReference>
<gene>
    <name evidence="3" type="ORF">A3D01_02310</name>
</gene>
<evidence type="ECO:0000313" key="3">
    <source>
        <dbReference type="EMBL" id="OGM33781.1"/>
    </source>
</evidence>
<organism evidence="3 4">
    <name type="scientific">Candidatus Woesebacteria bacterium RIFCSPHIGHO2_02_FULL_39_13</name>
    <dbReference type="NCBI Taxonomy" id="1802505"/>
    <lineage>
        <taxon>Bacteria</taxon>
        <taxon>Candidatus Woeseibacteriota</taxon>
    </lineage>
</organism>
<dbReference type="AlphaFoldDB" id="A0A1F7Z2N1"/>
<dbReference type="CDD" id="cd03801">
    <property type="entry name" value="GT4_PimA-like"/>
    <property type="match status" value="1"/>
</dbReference>
<feature type="domain" description="Glycosyltransferase subfamily 4-like N-terminal" evidence="2">
    <location>
        <begin position="19"/>
        <end position="200"/>
    </location>
</feature>
<reference evidence="3 4" key="1">
    <citation type="journal article" date="2016" name="Nat. Commun.">
        <title>Thousands of microbial genomes shed light on interconnected biogeochemical processes in an aquifer system.</title>
        <authorList>
            <person name="Anantharaman K."/>
            <person name="Brown C.T."/>
            <person name="Hug L.A."/>
            <person name="Sharon I."/>
            <person name="Castelle C.J."/>
            <person name="Probst A.J."/>
            <person name="Thomas B.C."/>
            <person name="Singh A."/>
            <person name="Wilkins M.J."/>
            <person name="Karaoz U."/>
            <person name="Brodie E.L."/>
            <person name="Williams K.H."/>
            <person name="Hubbard S.S."/>
            <person name="Banfield J.F."/>
        </authorList>
    </citation>
    <scope>NUCLEOTIDE SEQUENCE [LARGE SCALE GENOMIC DNA]</scope>
</reference>
<dbReference type="STRING" id="1802505.A3D01_02310"/>
<dbReference type="InterPro" id="IPR028098">
    <property type="entry name" value="Glyco_trans_4-like_N"/>
</dbReference>
<name>A0A1F7Z2N1_9BACT</name>